<sequence>MRDQGSVPSTPDPDNSARRSSSVANSGEQDNRNGEAFLAGLGITDGGTVYPDLSLQTSLFLEHGKNKTPNRRRSFSSSGLSHPPDAPDHESMEFFKDAWPSADGFNVTPQPYRHTPVPDDSNGEEIRNPGSPHGSIKTEVGTVDIDQTSPVKGSLSQAHMRYLRRSRSTVRGPHLSVATTYAPEHTGSDVHDRASHKPRPPVDQVSGHSGGSAARFRDSDATITVDGSDPHGYKEAGDSFSIPEHAHVDIASSPPLSVLSDSWASEPESSGSEDKPMKRHGYRKHTQQVDDCHARGPTKEIMGFVLENASSRYERSSKRPPSPDSPCPPGRTRPRKVSRRGVNDAK</sequence>
<dbReference type="Proteomes" id="UP001230649">
    <property type="component" value="Unassembled WGS sequence"/>
</dbReference>
<name>A0ACC2VI72_9TREE</name>
<evidence type="ECO:0000313" key="2">
    <source>
        <dbReference type="Proteomes" id="UP001230649"/>
    </source>
</evidence>
<organism evidence="1 2">
    <name type="scientific">Naganishia adeliensis</name>
    <dbReference type="NCBI Taxonomy" id="92952"/>
    <lineage>
        <taxon>Eukaryota</taxon>
        <taxon>Fungi</taxon>
        <taxon>Dikarya</taxon>
        <taxon>Basidiomycota</taxon>
        <taxon>Agaricomycotina</taxon>
        <taxon>Tremellomycetes</taxon>
        <taxon>Filobasidiales</taxon>
        <taxon>Filobasidiaceae</taxon>
        <taxon>Naganishia</taxon>
    </lineage>
</organism>
<reference evidence="1" key="1">
    <citation type="submission" date="2023-04" db="EMBL/GenBank/DDBJ databases">
        <title>Draft Genome sequencing of Naganishia species isolated from polar environments using Oxford Nanopore Technology.</title>
        <authorList>
            <person name="Leo P."/>
            <person name="Venkateswaran K."/>
        </authorList>
    </citation>
    <scope>NUCLEOTIDE SEQUENCE</scope>
    <source>
        <strain evidence="1">MNA-CCFEE 5262</strain>
    </source>
</reference>
<proteinExistence type="predicted"/>
<keyword evidence="2" id="KW-1185">Reference proteome</keyword>
<accession>A0ACC2VI72</accession>
<dbReference type="EMBL" id="JASBWS010000092">
    <property type="protein sequence ID" value="KAJ9098506.1"/>
    <property type="molecule type" value="Genomic_DNA"/>
</dbReference>
<evidence type="ECO:0000313" key="1">
    <source>
        <dbReference type="EMBL" id="KAJ9098506.1"/>
    </source>
</evidence>
<gene>
    <name evidence="1" type="ORF">QFC20_005931</name>
</gene>
<comment type="caution">
    <text evidence="1">The sequence shown here is derived from an EMBL/GenBank/DDBJ whole genome shotgun (WGS) entry which is preliminary data.</text>
</comment>
<protein>
    <submittedName>
        <fullName evidence="1">Uncharacterized protein</fullName>
    </submittedName>
</protein>